<dbReference type="Pfam" id="PF07715">
    <property type="entry name" value="Plug"/>
    <property type="match status" value="1"/>
</dbReference>
<keyword evidence="4 7" id="KW-0812">Transmembrane</keyword>
<dbReference type="PROSITE" id="PS52016">
    <property type="entry name" value="TONB_DEPENDENT_REC_3"/>
    <property type="match status" value="1"/>
</dbReference>
<comment type="subcellular location">
    <subcellularLocation>
        <location evidence="1 7">Cell outer membrane</location>
        <topology evidence="1 7">Multi-pass membrane protein</topology>
    </subcellularLocation>
</comment>
<feature type="domain" description="TonB-dependent receptor plug" evidence="9">
    <location>
        <begin position="115"/>
        <end position="220"/>
    </location>
</feature>
<dbReference type="AlphaFoldDB" id="A0A3N4Q5A7"/>
<protein>
    <submittedName>
        <fullName evidence="10">SusC/RagA family TonB-linked outer membrane protein</fullName>
    </submittedName>
</protein>
<evidence type="ECO:0000256" key="3">
    <source>
        <dbReference type="ARBA" id="ARBA00022452"/>
    </source>
</evidence>
<proteinExistence type="inferred from homology"/>
<reference evidence="10 11" key="1">
    <citation type="submission" date="2018-11" db="EMBL/GenBank/DDBJ databases">
        <title>Chitinophaga lutea sp.nov., isolate from arsenic contaminated soil.</title>
        <authorList>
            <person name="Zong Y."/>
        </authorList>
    </citation>
    <scope>NUCLEOTIDE SEQUENCE [LARGE SCALE GENOMIC DNA]</scope>
    <source>
        <strain evidence="10 11">ZY74</strain>
    </source>
</reference>
<dbReference type="InterPro" id="IPR036942">
    <property type="entry name" value="Beta-barrel_TonB_sf"/>
</dbReference>
<organism evidence="10 11">
    <name type="scientific">Chitinophaga lutea</name>
    <dbReference type="NCBI Taxonomy" id="2488634"/>
    <lineage>
        <taxon>Bacteria</taxon>
        <taxon>Pseudomonadati</taxon>
        <taxon>Bacteroidota</taxon>
        <taxon>Chitinophagia</taxon>
        <taxon>Chitinophagales</taxon>
        <taxon>Chitinophagaceae</taxon>
        <taxon>Chitinophaga</taxon>
    </lineage>
</organism>
<keyword evidence="6 7" id="KW-0998">Cell outer membrane</keyword>
<dbReference type="OrthoDB" id="9768177at2"/>
<keyword evidence="5 7" id="KW-0472">Membrane</keyword>
<evidence type="ECO:0000256" key="6">
    <source>
        <dbReference type="ARBA" id="ARBA00023237"/>
    </source>
</evidence>
<evidence type="ECO:0000313" key="11">
    <source>
        <dbReference type="Proteomes" id="UP000278351"/>
    </source>
</evidence>
<dbReference type="Gene3D" id="2.60.40.1120">
    <property type="entry name" value="Carboxypeptidase-like, regulatory domain"/>
    <property type="match status" value="1"/>
</dbReference>
<dbReference type="InterPro" id="IPR037066">
    <property type="entry name" value="Plug_dom_sf"/>
</dbReference>
<keyword evidence="2 7" id="KW-0813">Transport</keyword>
<feature type="signal peptide" evidence="8">
    <location>
        <begin position="1"/>
        <end position="20"/>
    </location>
</feature>
<dbReference type="InterPro" id="IPR012910">
    <property type="entry name" value="Plug_dom"/>
</dbReference>
<dbReference type="SUPFAM" id="SSF49464">
    <property type="entry name" value="Carboxypeptidase regulatory domain-like"/>
    <property type="match status" value="1"/>
</dbReference>
<dbReference type="EMBL" id="RPDH01000001">
    <property type="protein sequence ID" value="RPE12691.1"/>
    <property type="molecule type" value="Genomic_DNA"/>
</dbReference>
<evidence type="ECO:0000256" key="7">
    <source>
        <dbReference type="PROSITE-ProRule" id="PRU01360"/>
    </source>
</evidence>
<evidence type="ECO:0000256" key="4">
    <source>
        <dbReference type="ARBA" id="ARBA00022692"/>
    </source>
</evidence>
<dbReference type="Gene3D" id="2.40.170.20">
    <property type="entry name" value="TonB-dependent receptor, beta-barrel domain"/>
    <property type="match status" value="1"/>
</dbReference>
<sequence>MKKALLFIAMLMVIVTLAYAQQRQVTGKVIGEDGAPVPFATVQVKGTTSGTTTDQNGNFKLNVTGNNTVLVIRSIGFTLKEVAAGSESNLNVTLAPDNTNLQEVVVTALGIKRSQKSVSYAVQQVDAAKLALTRETNINSSLAGKVAGVQIMGQSGAKIGEGAVVRLRGAGSLQDKNPLFVLDGTPVNPDDINMDDVENVSVLKGPNATALYGQRADAGVVIVTSKKGRRQSGIGLELNSTTTFDRVTNLMNYQNEYAGGGKYELSRYTWQPGQPDSWKALDGKFYHDYSDDASWGPRMVGQEYIPWYAWYPGAEFGKTAKLLPQKNNVRDFYNTGISANNNINFSKADDGYSIRVSLTNLERQGVMPGSKLSKYSLSTQNSFDLGKHFTIASNVYYVTEKLDGEFIDGYSNNSTGSFNQWFHRDLDMAKLKQYRNLRAPQGSLASWNHLNPDSYTSANELKFYGGNYWYNPFSYFDNIENIQNRNRLFGDLSLTYKLNDHFRIAGFVRRNELNTNYENKTPYIIETSATQTGIKQGYDTRQTLTREDNFEVLATYTNNFFDGLSVDVNLGGNVRKNKFSEIQANTNNGFTVPDLFALSNSKDPISYRNNRTNKTVRSAYGRATLGWKETYFLDMSLRNDISSALPKDNNSYWYPSVGASVIFSEWLKEGFPALNYGKIRGSYAKIGSDLDPYGLDLLYTVGSNLFDGNSIMQTPNTLPNSEIRPSLSGSFEIGADVRFFNSRLGAEFTYYNEDKKDEILTVNVSNASGFVTKTINAGRLQRSGIEVLLTGVPVKSKDFTWETTLNFAKGTSKVVELTEDVKTYTLPNGDRGGAAVAFGVATVVHKEGETWGQLRGNGIKRLNGQPVLNTDGTYMMEQNLYFGSVLPDFTGGWFNSFEYKGFNLSAVVDFQKGGKYFSLSDFWGSFSGLTAKTAVLNDKGIPVRDPVADGGGVAVSGVDEDGKPVKTYVDAQTYWHQFRTNSNIADMSIYDASFIKLREVSLGYNFPVSKMTKKIFTRANVSVVARNVWLIHAEEKGFDPSELSGRFGENGQMPGVRSIGLNIKLGF</sequence>
<comment type="caution">
    <text evidence="10">The sequence shown here is derived from an EMBL/GenBank/DDBJ whole genome shotgun (WGS) entry which is preliminary data.</text>
</comment>
<keyword evidence="3 7" id="KW-1134">Transmembrane beta strand</keyword>
<comment type="similarity">
    <text evidence="7">Belongs to the TonB-dependent receptor family.</text>
</comment>
<dbReference type="Gene3D" id="2.170.130.10">
    <property type="entry name" value="TonB-dependent receptor, plug domain"/>
    <property type="match status" value="1"/>
</dbReference>
<keyword evidence="8" id="KW-0732">Signal</keyword>
<name>A0A3N4Q5A7_9BACT</name>
<evidence type="ECO:0000256" key="2">
    <source>
        <dbReference type="ARBA" id="ARBA00022448"/>
    </source>
</evidence>
<dbReference type="NCBIfam" id="TIGR04056">
    <property type="entry name" value="OMP_RagA_SusC"/>
    <property type="match status" value="1"/>
</dbReference>
<dbReference type="Pfam" id="PF13715">
    <property type="entry name" value="CarbopepD_reg_2"/>
    <property type="match status" value="1"/>
</dbReference>
<evidence type="ECO:0000256" key="8">
    <source>
        <dbReference type="SAM" id="SignalP"/>
    </source>
</evidence>
<dbReference type="RefSeq" id="WP_123845204.1">
    <property type="nucleotide sequence ID" value="NZ_RPDH01000001.1"/>
</dbReference>
<dbReference type="SUPFAM" id="SSF56935">
    <property type="entry name" value="Porins"/>
    <property type="match status" value="1"/>
</dbReference>
<accession>A0A3N4Q5A7</accession>
<keyword evidence="11" id="KW-1185">Reference proteome</keyword>
<evidence type="ECO:0000259" key="9">
    <source>
        <dbReference type="Pfam" id="PF07715"/>
    </source>
</evidence>
<gene>
    <name evidence="10" type="ORF">EGT74_03860</name>
</gene>
<dbReference type="InterPro" id="IPR039426">
    <property type="entry name" value="TonB-dep_rcpt-like"/>
</dbReference>
<dbReference type="GO" id="GO:0009279">
    <property type="term" value="C:cell outer membrane"/>
    <property type="evidence" value="ECO:0007669"/>
    <property type="project" value="UniProtKB-SubCell"/>
</dbReference>
<feature type="chain" id="PRO_5018102271" evidence="8">
    <location>
        <begin position="21"/>
        <end position="1067"/>
    </location>
</feature>
<evidence type="ECO:0000256" key="1">
    <source>
        <dbReference type="ARBA" id="ARBA00004571"/>
    </source>
</evidence>
<dbReference type="Proteomes" id="UP000278351">
    <property type="component" value="Unassembled WGS sequence"/>
</dbReference>
<evidence type="ECO:0000313" key="10">
    <source>
        <dbReference type="EMBL" id="RPE12691.1"/>
    </source>
</evidence>
<dbReference type="InterPro" id="IPR023996">
    <property type="entry name" value="TonB-dep_OMP_SusC/RagA"/>
</dbReference>
<dbReference type="InterPro" id="IPR008969">
    <property type="entry name" value="CarboxyPept-like_regulatory"/>
</dbReference>
<evidence type="ECO:0000256" key="5">
    <source>
        <dbReference type="ARBA" id="ARBA00023136"/>
    </source>
</evidence>